<gene>
    <name evidence="2" type="ORF">ACAT0790_LOCUS36261</name>
</gene>
<feature type="region of interest" description="Disordered" evidence="1">
    <location>
        <begin position="234"/>
        <end position="254"/>
    </location>
</feature>
<reference evidence="2" key="1">
    <citation type="submission" date="2021-01" db="EMBL/GenBank/DDBJ databases">
        <authorList>
            <person name="Corre E."/>
            <person name="Pelletier E."/>
            <person name="Niang G."/>
            <person name="Scheremetjew M."/>
            <person name="Finn R."/>
            <person name="Kale V."/>
            <person name="Holt S."/>
            <person name="Cochrane G."/>
            <person name="Meng A."/>
            <person name="Brown T."/>
            <person name="Cohen L."/>
        </authorList>
    </citation>
    <scope>NUCLEOTIDE SEQUENCE</scope>
    <source>
        <strain evidence="2">OF101</strain>
    </source>
</reference>
<name>A0A7S1R8I0_ALECA</name>
<dbReference type="AlphaFoldDB" id="A0A7S1R8I0"/>
<protein>
    <submittedName>
        <fullName evidence="2">Uncharacterized protein</fullName>
    </submittedName>
</protein>
<organism evidence="2">
    <name type="scientific">Alexandrium catenella</name>
    <name type="common">Red tide dinoflagellate</name>
    <name type="synonym">Gonyaulax catenella</name>
    <dbReference type="NCBI Taxonomy" id="2925"/>
    <lineage>
        <taxon>Eukaryota</taxon>
        <taxon>Sar</taxon>
        <taxon>Alveolata</taxon>
        <taxon>Dinophyceae</taxon>
        <taxon>Gonyaulacales</taxon>
        <taxon>Pyrocystaceae</taxon>
        <taxon>Alexandrium</taxon>
    </lineage>
</organism>
<proteinExistence type="predicted"/>
<accession>A0A7S1R8I0</accession>
<sequence>MDGTPSEIYDCITRYSQALHVVPDPTILEVVFEHKSFTKAIAFNRRPLGLSLGNSMPVTVTKVSGQAAQLGVEVGWLVKSVGGERVAESRLPFNKVADALTAAALRLPYDESPPSFPMVFRDLCGQSRRVIFEQNPTGVRFARTRLPLTVSGVGAYAESLGVQEGWTVTSVAGTDITGPSFTYDDVESLLRRCVAPLPAQAKPKLDIIFAPDEAARRELDNSVKHGKAAVAKVMEPPPRVFGRPEQPEAPQLVD</sequence>
<dbReference type="EMBL" id="HBGE01060537">
    <property type="protein sequence ID" value="CAD9159496.1"/>
    <property type="molecule type" value="Transcribed_RNA"/>
</dbReference>
<evidence type="ECO:0000313" key="2">
    <source>
        <dbReference type="EMBL" id="CAD9159496.1"/>
    </source>
</evidence>
<evidence type="ECO:0000256" key="1">
    <source>
        <dbReference type="SAM" id="MobiDB-lite"/>
    </source>
</evidence>